<keyword evidence="6 8" id="KW-1133">Transmembrane helix</keyword>
<evidence type="ECO:0000256" key="7">
    <source>
        <dbReference type="ARBA" id="ARBA00023136"/>
    </source>
</evidence>
<feature type="transmembrane region" description="Helical" evidence="8">
    <location>
        <begin position="14"/>
        <end position="33"/>
    </location>
</feature>
<keyword evidence="5 8" id="KW-0812">Transmembrane</keyword>
<evidence type="ECO:0000313" key="10">
    <source>
        <dbReference type="EMBL" id="KAH9423488.1"/>
    </source>
</evidence>
<sequence>MFQIKLPVRAYKKLIYLASVSSFLCFLALHLTISYQRDHIEPTNYDIMLNNNNNIDTTNGNQYGSIITTPTGGGGGSVNQIVRNLLHEKSDTTLIITDNNSSSSSSGNKSKTFAIEKSSSNAQQSSLSSTLSSSSSMTFNPHSKSSLSSANQQTDNQDNDDENIDAYLDLEPHIDQMPILNENQQLIDLENQNHGSNNLALSYWLKARKYPKPKSSTNTSNSNSKSCRVEFPNLYELEYNNIYWQKFTNFNGNGNGSSFYLYGAYYDNRWRGGPLPMIRILAMIDRIAPPPTFCQIWFDRISVPIISQASYIYGWYNKWGNYKDGYLQPYIITCKIPRIKGLPKDFYPTSVSLDWIFLHEDLSVRLVEWIELLRLLGANKIFLYELEIHPNISKVLDYYQRDGHQPNLPGFRHLYLKNKLTHKRQNELIPYNDCLYRNLYSYDYVALLDIDEIIMPIKHSNWSDLMAEIQRLSLMEKNYTRASYNVRNVYFLDDLNHNEEQMQHEAHEAGIPRYLHMLQHVYRSQNYTKPGQYVKCFHNTERAVSLHNHFPLNCFGTCTTYSIPIELAQLQHYRKDCVGPLKKSCKEFRQYTTRDTTIFRYKHDLVQRTTHVLKTLGFFDQNSIQEQQHSNA</sequence>
<dbReference type="Proteomes" id="UP000887458">
    <property type="component" value="Unassembled WGS sequence"/>
</dbReference>
<protein>
    <recommendedName>
        <fullName evidence="8">Glycosyltransferase family 92 protein</fullName>
        <ecNumber evidence="8">2.4.1.-</ecNumber>
    </recommendedName>
</protein>
<proteinExistence type="inferred from homology"/>
<keyword evidence="3 8" id="KW-0328">Glycosyltransferase</keyword>
<comment type="caution">
    <text evidence="10">The sequence shown here is derived from an EMBL/GenBank/DDBJ whole genome shotgun (WGS) entry which is preliminary data.</text>
</comment>
<reference evidence="10 11" key="2">
    <citation type="journal article" date="2022" name="Mol. Biol. Evol.">
        <title>Comparative Genomics Reveals Insights into the Divergent Evolution of Astigmatic Mites and Household Pest Adaptations.</title>
        <authorList>
            <person name="Xiong Q."/>
            <person name="Wan A.T."/>
            <person name="Liu X."/>
            <person name="Fung C.S."/>
            <person name="Xiao X."/>
            <person name="Malainual N."/>
            <person name="Hou J."/>
            <person name="Wang L."/>
            <person name="Wang M."/>
            <person name="Yang K.Y."/>
            <person name="Cui Y."/>
            <person name="Leung E.L."/>
            <person name="Nong W."/>
            <person name="Shin S.K."/>
            <person name="Au S.W."/>
            <person name="Jeong K.Y."/>
            <person name="Chew F.T."/>
            <person name="Hui J.H."/>
            <person name="Leung T.F."/>
            <person name="Tungtrongchitr A."/>
            <person name="Zhong N."/>
            <person name="Liu Z."/>
            <person name="Tsui S.K."/>
        </authorList>
    </citation>
    <scope>NUCLEOTIDE SEQUENCE [LARGE SCALE GENOMIC DNA]</scope>
    <source>
        <strain evidence="10">Derp</strain>
    </source>
</reference>
<feature type="compositionally biased region" description="Low complexity" evidence="9">
    <location>
        <begin position="118"/>
        <end position="136"/>
    </location>
</feature>
<keyword evidence="11" id="KW-1185">Reference proteome</keyword>
<dbReference type="Pfam" id="PF01697">
    <property type="entry name" value="Glyco_transf_92"/>
    <property type="match status" value="1"/>
</dbReference>
<evidence type="ECO:0000256" key="6">
    <source>
        <dbReference type="ARBA" id="ARBA00022989"/>
    </source>
</evidence>
<evidence type="ECO:0000256" key="8">
    <source>
        <dbReference type="RuleBase" id="RU366017"/>
    </source>
</evidence>
<evidence type="ECO:0000256" key="5">
    <source>
        <dbReference type="ARBA" id="ARBA00022692"/>
    </source>
</evidence>
<dbReference type="EC" id="2.4.1.-" evidence="8"/>
<dbReference type="InterPro" id="IPR008166">
    <property type="entry name" value="Glyco_transf_92"/>
</dbReference>
<keyword evidence="4 8" id="KW-0808">Transferase</keyword>
<dbReference type="EMBL" id="NJHN03000032">
    <property type="protein sequence ID" value="KAH9423488.1"/>
    <property type="molecule type" value="Genomic_DNA"/>
</dbReference>
<gene>
    <name evidence="10" type="ORF">DERP_003767</name>
</gene>
<feature type="compositionally biased region" description="Polar residues" evidence="9">
    <location>
        <begin position="137"/>
        <end position="150"/>
    </location>
</feature>
<evidence type="ECO:0000256" key="2">
    <source>
        <dbReference type="ARBA" id="ARBA00007647"/>
    </source>
</evidence>
<organism evidence="10 11">
    <name type="scientific">Dermatophagoides pteronyssinus</name>
    <name type="common">European house dust mite</name>
    <dbReference type="NCBI Taxonomy" id="6956"/>
    <lineage>
        <taxon>Eukaryota</taxon>
        <taxon>Metazoa</taxon>
        <taxon>Ecdysozoa</taxon>
        <taxon>Arthropoda</taxon>
        <taxon>Chelicerata</taxon>
        <taxon>Arachnida</taxon>
        <taxon>Acari</taxon>
        <taxon>Acariformes</taxon>
        <taxon>Sarcoptiformes</taxon>
        <taxon>Astigmata</taxon>
        <taxon>Psoroptidia</taxon>
        <taxon>Analgoidea</taxon>
        <taxon>Pyroglyphidae</taxon>
        <taxon>Dermatophagoidinae</taxon>
        <taxon>Dermatophagoides</taxon>
    </lineage>
</organism>
<dbReference type="PANTHER" id="PTHR21461:SF83">
    <property type="entry name" value="GLYCOSYLTRANSFERASE FAMILY 92 PROTEIN"/>
    <property type="match status" value="1"/>
</dbReference>
<dbReference type="PANTHER" id="PTHR21461">
    <property type="entry name" value="GLYCOSYLTRANSFERASE FAMILY 92 PROTEIN"/>
    <property type="match status" value="1"/>
</dbReference>
<accession>A0ABQ8JLJ3</accession>
<name>A0ABQ8JLJ3_DERPT</name>
<evidence type="ECO:0000256" key="1">
    <source>
        <dbReference type="ARBA" id="ARBA00004167"/>
    </source>
</evidence>
<reference evidence="10 11" key="1">
    <citation type="journal article" date="2018" name="J. Allergy Clin. Immunol.">
        <title>High-quality assembly of Dermatophagoides pteronyssinus genome and transcriptome reveals a wide range of novel allergens.</title>
        <authorList>
            <person name="Liu X.Y."/>
            <person name="Yang K.Y."/>
            <person name="Wang M.Q."/>
            <person name="Kwok J.S."/>
            <person name="Zeng X."/>
            <person name="Yang Z."/>
            <person name="Xiao X.J."/>
            <person name="Lau C.P."/>
            <person name="Li Y."/>
            <person name="Huang Z.M."/>
            <person name="Ba J.G."/>
            <person name="Yim A.K."/>
            <person name="Ouyang C.Y."/>
            <person name="Ngai S.M."/>
            <person name="Chan T.F."/>
            <person name="Leung E.L."/>
            <person name="Liu L."/>
            <person name="Liu Z.G."/>
            <person name="Tsui S.K."/>
        </authorList>
    </citation>
    <scope>NUCLEOTIDE SEQUENCE [LARGE SCALE GENOMIC DNA]</scope>
    <source>
        <strain evidence="10">Derp</strain>
    </source>
</reference>
<feature type="compositionally biased region" description="Low complexity" evidence="9">
    <location>
        <begin position="99"/>
        <end position="111"/>
    </location>
</feature>
<evidence type="ECO:0000256" key="9">
    <source>
        <dbReference type="SAM" id="MobiDB-lite"/>
    </source>
</evidence>
<comment type="similarity">
    <text evidence="2 8">Belongs to the glycosyltransferase 92 family.</text>
</comment>
<evidence type="ECO:0000313" key="11">
    <source>
        <dbReference type="Proteomes" id="UP000887458"/>
    </source>
</evidence>
<comment type="subcellular location">
    <subcellularLocation>
        <location evidence="1">Membrane</location>
        <topology evidence="1">Single-pass membrane protein</topology>
    </subcellularLocation>
</comment>
<keyword evidence="7 8" id="KW-0472">Membrane</keyword>
<evidence type="ECO:0000256" key="4">
    <source>
        <dbReference type="ARBA" id="ARBA00022679"/>
    </source>
</evidence>
<evidence type="ECO:0000256" key="3">
    <source>
        <dbReference type="ARBA" id="ARBA00022676"/>
    </source>
</evidence>
<feature type="region of interest" description="Disordered" evidence="9">
    <location>
        <begin position="96"/>
        <end position="163"/>
    </location>
</feature>